<feature type="chain" id="PRO_5025653247" evidence="2">
    <location>
        <begin position="25"/>
        <end position="333"/>
    </location>
</feature>
<accession>A0A6C2C855</accession>
<dbReference type="Pfam" id="PF11797">
    <property type="entry name" value="WxLIP_HBD"/>
    <property type="match status" value="1"/>
</dbReference>
<dbReference type="OrthoDB" id="2365961at2"/>
<evidence type="ECO:0000256" key="1">
    <source>
        <dbReference type="SAM" id="Phobius"/>
    </source>
</evidence>
<feature type="domain" description="WxL Interacting Protein host binding" evidence="4">
    <location>
        <begin position="163"/>
        <end position="291"/>
    </location>
</feature>
<feature type="transmembrane region" description="Helical" evidence="1">
    <location>
        <begin position="301"/>
        <end position="325"/>
    </location>
</feature>
<feature type="domain" description="WxL Interacting Protein peptidoglycan binding" evidence="3">
    <location>
        <begin position="33"/>
        <end position="151"/>
    </location>
</feature>
<keyword evidence="6" id="KW-1185">Reference proteome</keyword>
<dbReference type="InterPro" id="IPR021759">
    <property type="entry name" value="WxLIP_HBD"/>
</dbReference>
<evidence type="ECO:0000256" key="2">
    <source>
        <dbReference type="SAM" id="SignalP"/>
    </source>
</evidence>
<protein>
    <submittedName>
        <fullName evidence="5">DUF916 domain-containing protein</fullName>
    </submittedName>
</protein>
<dbReference type="InterPro" id="IPR010317">
    <property type="entry name" value="WxLIP_PGBD"/>
</dbReference>
<keyword evidence="1" id="KW-1133">Transmembrane helix</keyword>
<name>A0A6C2C855_9LACO</name>
<evidence type="ECO:0000259" key="4">
    <source>
        <dbReference type="Pfam" id="PF11797"/>
    </source>
</evidence>
<keyword evidence="2" id="KW-0732">Signal</keyword>
<dbReference type="EMBL" id="SDGZ01000010">
    <property type="protein sequence ID" value="TYC50188.1"/>
    <property type="molecule type" value="Genomic_DNA"/>
</dbReference>
<proteinExistence type="predicted"/>
<comment type="caution">
    <text evidence="5">The sequence shown here is derived from an EMBL/GenBank/DDBJ whole genome shotgun (WGS) entry which is preliminary data.</text>
</comment>
<keyword evidence="1" id="KW-0472">Membrane</keyword>
<dbReference type="AlphaFoldDB" id="A0A6C2C855"/>
<sequence>MKIILRFIIPILSCLTLMTTPLSANTSRTEPAFSVKTLPNPYQNAGSGYSDLTLEPGAETTIALMISNDADQIATFKYQATNAFTNENIIIDYAGHPTSQQRVEGPHFTDLVSEKTGSIELAAKSNQTIYFKVKMPDVPFEGQVMGGIHINKISDKKAPVSGSIKNEFSFSSAVILRQGDQMATKPKLKLTKAKYQVTKSGSQVHGTLVNSAQAYRSGLKIKTEILRRADQKVLFTEENVHRAIAPRTTTNTLVNLKDALPAGKYYLKYTTTIDQHETSTQAPFTVSKTDTVRSGLQIKNPLMFCLIVLGVLILGLVLLIIWLIYRQRKAKRN</sequence>
<reference evidence="5 6" key="1">
    <citation type="submission" date="2019-01" db="EMBL/GenBank/DDBJ databases">
        <title>Weissella sp. nov., a novel lactic acid bacterium isolated from animal feces.</title>
        <authorList>
            <person name="Wang L.-T."/>
        </authorList>
    </citation>
    <scope>NUCLEOTIDE SEQUENCE [LARGE SCALE GENOMIC DNA]</scope>
    <source>
        <strain evidence="5 6">8H-2</strain>
    </source>
</reference>
<dbReference type="Pfam" id="PF06030">
    <property type="entry name" value="WxLIP_PGBD"/>
    <property type="match status" value="1"/>
</dbReference>
<gene>
    <name evidence="5" type="ORF">ESZ50_03805</name>
</gene>
<evidence type="ECO:0000259" key="3">
    <source>
        <dbReference type="Pfam" id="PF06030"/>
    </source>
</evidence>
<feature type="signal peptide" evidence="2">
    <location>
        <begin position="1"/>
        <end position="24"/>
    </location>
</feature>
<evidence type="ECO:0000313" key="6">
    <source>
        <dbReference type="Proteomes" id="UP000371977"/>
    </source>
</evidence>
<organism evidence="5 6">
    <name type="scientific">Weissella muntiaci</name>
    <dbReference type="NCBI Taxonomy" id="2508881"/>
    <lineage>
        <taxon>Bacteria</taxon>
        <taxon>Bacillati</taxon>
        <taxon>Bacillota</taxon>
        <taxon>Bacilli</taxon>
        <taxon>Lactobacillales</taxon>
        <taxon>Lactobacillaceae</taxon>
        <taxon>Weissella</taxon>
    </lineage>
</organism>
<evidence type="ECO:0000313" key="5">
    <source>
        <dbReference type="EMBL" id="TYC50188.1"/>
    </source>
</evidence>
<dbReference type="Proteomes" id="UP000371977">
    <property type="component" value="Unassembled WGS sequence"/>
</dbReference>
<keyword evidence="1" id="KW-0812">Transmembrane</keyword>